<keyword evidence="1" id="KW-1133">Transmembrane helix</keyword>
<name>A0A7C5X4R1_9AQUI</name>
<keyword evidence="1" id="KW-0472">Membrane</keyword>
<feature type="transmembrane region" description="Helical" evidence="1">
    <location>
        <begin position="49"/>
        <end position="67"/>
    </location>
</feature>
<reference evidence="3" key="1">
    <citation type="journal article" date="2020" name="mSystems">
        <title>Genome- and Community-Level Interaction Insights into Carbon Utilization and Element Cycling Functions of Hydrothermarchaeota in Hydrothermal Sediment.</title>
        <authorList>
            <person name="Zhou Z."/>
            <person name="Liu Y."/>
            <person name="Xu W."/>
            <person name="Pan J."/>
            <person name="Luo Z.H."/>
            <person name="Li M."/>
        </authorList>
    </citation>
    <scope>NUCLEOTIDE SEQUENCE [LARGE SCALE GENOMIC DNA]</scope>
    <source>
        <strain evidence="3">SpSt-114</strain>
    </source>
</reference>
<gene>
    <name evidence="3" type="ORF">ENN04_08845</name>
</gene>
<accession>A0A7C5X4R1</accession>
<dbReference type="InterPro" id="IPR007172">
    <property type="entry name" value="DUF374"/>
</dbReference>
<dbReference type="SUPFAM" id="SSF69593">
    <property type="entry name" value="Glycerol-3-phosphate (1)-acyltransferase"/>
    <property type="match status" value="1"/>
</dbReference>
<evidence type="ECO:0000256" key="1">
    <source>
        <dbReference type="SAM" id="Phobius"/>
    </source>
</evidence>
<dbReference type="CDD" id="cd07983">
    <property type="entry name" value="LPLAT_DUF374-like"/>
    <property type="match status" value="1"/>
</dbReference>
<evidence type="ECO:0000313" key="3">
    <source>
        <dbReference type="EMBL" id="HHO74716.1"/>
    </source>
</evidence>
<proteinExistence type="predicted"/>
<evidence type="ECO:0000259" key="2">
    <source>
        <dbReference type="Pfam" id="PF04028"/>
    </source>
</evidence>
<organism evidence="3">
    <name type="scientific">Thermocrinis ruber</name>
    <dbReference type="NCBI Taxonomy" id="75906"/>
    <lineage>
        <taxon>Bacteria</taxon>
        <taxon>Pseudomonadati</taxon>
        <taxon>Aquificota</taxon>
        <taxon>Aquificia</taxon>
        <taxon>Aquificales</taxon>
        <taxon>Aquificaceae</taxon>
        <taxon>Thermocrinis</taxon>
    </lineage>
</organism>
<dbReference type="AlphaFoldDB" id="A0A7C5X4R1"/>
<comment type="caution">
    <text evidence="3">The sequence shown here is derived from an EMBL/GenBank/DDBJ whole genome shotgun (WGS) entry which is preliminary data.</text>
</comment>
<dbReference type="Pfam" id="PF04028">
    <property type="entry name" value="DUF374"/>
    <property type="match status" value="1"/>
</dbReference>
<keyword evidence="1" id="KW-0812">Transmembrane</keyword>
<protein>
    <submittedName>
        <fullName evidence="3">DUF374 domain-containing protein</fullName>
    </submittedName>
</protein>
<sequence>MIRKLRRELVILLLPFISLLLRLWARTIRWQNRYDFEKDKGKIYALWHGYALALAFFGLDRGIVVLVSRFRDGDIADGLLKRFGFETVRGSTEEGREEKGGRSALLKLMELLKEGKNVAITVDGPKGPPFKAKDGVIFLAQKTGAVILPVCVKFEKFFRLNTWDRFVIPYPFTKAQLLVGKEIRVGPEDAIEDKRRELEEELLRLERISSGKPG</sequence>
<dbReference type="EMBL" id="DSAC01000110">
    <property type="protein sequence ID" value="HHO74716.1"/>
    <property type="molecule type" value="Genomic_DNA"/>
</dbReference>
<feature type="domain" description="DUF374" evidence="2">
    <location>
        <begin position="60"/>
        <end position="128"/>
    </location>
</feature>